<reference evidence="1" key="1">
    <citation type="submission" date="2019-09" db="EMBL/GenBank/DDBJ databases">
        <authorList>
            <consortium name="PulseNet: The National Subtyping Network for Foodborne Disease Surveillance"/>
            <person name="Tarr C.L."/>
            <person name="Trees E."/>
            <person name="Katz L.S."/>
            <person name="Carleton-Romer H.A."/>
            <person name="Stroika S."/>
            <person name="Kucerova Z."/>
            <person name="Roache K.F."/>
            <person name="Sabol A.L."/>
            <person name="Besser J."/>
            <person name="Gerner-Smidt P."/>
        </authorList>
    </citation>
    <scope>NUCLEOTIDE SEQUENCE</scope>
    <source>
        <strain evidence="1">PNUSAS098352</strain>
    </source>
</reference>
<proteinExistence type="predicted"/>
<feature type="non-terminal residue" evidence="1">
    <location>
        <position position="1"/>
    </location>
</feature>
<comment type="caution">
    <text evidence="1">The sequence shown here is derived from an EMBL/GenBank/DDBJ whole genome shotgun (WGS) entry which is preliminary data.</text>
</comment>
<gene>
    <name evidence="1" type="ORF">F2177_22015</name>
</gene>
<dbReference type="InterPro" id="IPR036633">
    <property type="entry name" value="Prn/Lys/Arg_de-COase_C_sf"/>
</dbReference>
<sequence>ILLNFHIGINREAIRCLLSSLTKISKDNKNNKEENAVANKFIISYPPGVPLVFPGDVISKDVRNKINECKRNGCLIIAA</sequence>
<dbReference type="SUPFAM" id="SSF55904">
    <property type="entry name" value="Ornithine decarboxylase C-terminal domain"/>
    <property type="match status" value="1"/>
</dbReference>
<dbReference type="EMBL" id="AAKILY010000260">
    <property type="protein sequence ID" value="ECS0941035.1"/>
    <property type="molecule type" value="Genomic_DNA"/>
</dbReference>
<name>A0A5Z4XGC5_SALER</name>
<evidence type="ECO:0000313" key="1">
    <source>
        <dbReference type="EMBL" id="ECS0941035.1"/>
    </source>
</evidence>
<protein>
    <submittedName>
        <fullName evidence="1">Lysine decarboxylase</fullName>
    </submittedName>
</protein>
<dbReference type="Gene3D" id="3.90.105.10">
    <property type="entry name" value="Molybdopterin biosynthesis moea protein, domain 2"/>
    <property type="match status" value="1"/>
</dbReference>
<organism evidence="1">
    <name type="scientific">Salmonella enterica</name>
    <name type="common">Salmonella choleraesuis</name>
    <dbReference type="NCBI Taxonomy" id="28901"/>
    <lineage>
        <taxon>Bacteria</taxon>
        <taxon>Pseudomonadati</taxon>
        <taxon>Pseudomonadota</taxon>
        <taxon>Gammaproteobacteria</taxon>
        <taxon>Enterobacterales</taxon>
        <taxon>Enterobacteriaceae</taxon>
        <taxon>Salmonella</taxon>
    </lineage>
</organism>
<dbReference type="GO" id="GO:0003824">
    <property type="term" value="F:catalytic activity"/>
    <property type="evidence" value="ECO:0007669"/>
    <property type="project" value="InterPro"/>
</dbReference>
<dbReference type="AlphaFoldDB" id="A0A5Z4XGC5"/>
<accession>A0A5Z4XGC5</accession>